<dbReference type="InterPro" id="IPR057561">
    <property type="entry name" value="NADase_transloc"/>
</dbReference>
<dbReference type="AlphaFoldDB" id="A0A2P2CXM1"/>
<evidence type="ECO:0000259" key="1">
    <source>
        <dbReference type="Pfam" id="PF25302"/>
    </source>
</evidence>
<sequence length="169" mass="18916">MDFDNEVQFVRRVNLSCLYSPYSLMDKDTSTAWSEGVEGDGLGEVVLAYVDVQKPIKIWTGFGKNQKLFLANNRPKVIRVYVLEAGYYGVGESNFVLGKFKSLGVHEIALLDVNGYQKLNIPLYKLNPIGIGSGADKQYMRESILAIEIVSVYKGEKYSDTLITEVSNE</sequence>
<comment type="caution">
    <text evidence="2">The sequence shown here is derived from an EMBL/GenBank/DDBJ whole genome shotgun (WGS) entry which is preliminary data.</text>
</comment>
<protein>
    <recommendedName>
        <fullName evidence="1">NAD glycohydrolase translocation F5/8 type C domain-containing protein</fullName>
    </recommendedName>
</protein>
<gene>
    <name evidence="2" type="ORF">LPTSP1_01270</name>
</gene>
<reference evidence="2 3" key="1">
    <citation type="submission" date="2018-02" db="EMBL/GenBank/DDBJ databases">
        <title>Novel Leptospira species isolated from soil and water in Japan.</title>
        <authorList>
            <person name="Nakao R."/>
            <person name="Masuzawa T."/>
        </authorList>
    </citation>
    <scope>NUCLEOTIDE SEQUENCE [LARGE SCALE GENOMIC DNA]</scope>
    <source>
        <strain evidence="2 3">E8</strain>
    </source>
</reference>
<organism evidence="2 3">
    <name type="scientific">Leptospira johnsonii</name>
    <dbReference type="NCBI Taxonomy" id="1917820"/>
    <lineage>
        <taxon>Bacteria</taxon>
        <taxon>Pseudomonadati</taxon>
        <taxon>Spirochaetota</taxon>
        <taxon>Spirochaetia</taxon>
        <taxon>Leptospirales</taxon>
        <taxon>Leptospiraceae</taxon>
        <taxon>Leptospira</taxon>
    </lineage>
</organism>
<dbReference type="Pfam" id="PF25302">
    <property type="entry name" value="NADase_transloc"/>
    <property type="match status" value="1"/>
</dbReference>
<accession>A0A2P2CXM1</accession>
<name>A0A2P2CXM1_9LEPT</name>
<dbReference type="Proteomes" id="UP000245076">
    <property type="component" value="Unassembled WGS sequence"/>
</dbReference>
<keyword evidence="3" id="KW-1185">Reference proteome</keyword>
<evidence type="ECO:0000313" key="2">
    <source>
        <dbReference type="EMBL" id="GBF37149.1"/>
    </source>
</evidence>
<dbReference type="EMBL" id="BFAY01000001">
    <property type="protein sequence ID" value="GBF37149.1"/>
    <property type="molecule type" value="Genomic_DNA"/>
</dbReference>
<evidence type="ECO:0000313" key="3">
    <source>
        <dbReference type="Proteomes" id="UP000245076"/>
    </source>
</evidence>
<proteinExistence type="predicted"/>
<dbReference type="NCBIfam" id="NF047619">
    <property type="entry name" value="NADase_discoid"/>
    <property type="match status" value="1"/>
</dbReference>
<feature type="domain" description="NAD glycohydrolase translocation F5/8 type C" evidence="1">
    <location>
        <begin position="19"/>
        <end position="167"/>
    </location>
</feature>